<dbReference type="AlphaFoldDB" id="A0A5S9Q9H6"/>
<organism evidence="11 12">
    <name type="scientific">Mycolicibacterium vanbaalenii</name>
    <name type="common">Mycobacterium vanbaalenii</name>
    <dbReference type="NCBI Taxonomy" id="110539"/>
    <lineage>
        <taxon>Bacteria</taxon>
        <taxon>Bacillati</taxon>
        <taxon>Actinomycetota</taxon>
        <taxon>Actinomycetes</taxon>
        <taxon>Mycobacteriales</taxon>
        <taxon>Mycobacteriaceae</taxon>
        <taxon>Mycolicibacterium</taxon>
    </lineage>
</organism>
<dbReference type="Pfam" id="PF22618">
    <property type="entry name" value="RskA_N"/>
    <property type="match status" value="1"/>
</dbReference>
<keyword evidence="2 8" id="KW-1003">Cell membrane</keyword>
<dbReference type="Gene3D" id="1.10.10.1320">
    <property type="entry name" value="Anti-sigma factor, zinc-finger domain"/>
    <property type="match status" value="1"/>
</dbReference>
<dbReference type="InterPro" id="IPR041916">
    <property type="entry name" value="Anti_sigma_zinc_sf"/>
</dbReference>
<proteinExistence type="inferred from homology"/>
<evidence type="ECO:0000256" key="5">
    <source>
        <dbReference type="ARBA" id="ARBA00023015"/>
    </source>
</evidence>
<evidence type="ECO:0000256" key="8">
    <source>
        <dbReference type="RuleBase" id="RU363049"/>
    </source>
</evidence>
<protein>
    <recommendedName>
        <fullName evidence="8">Anti-sigma-K factor RskA</fullName>
    </recommendedName>
    <alternativeName>
        <fullName evidence="8">Sigma-K anti-sigma factor RskA</fullName>
    </alternativeName>
</protein>
<dbReference type="Proteomes" id="UP000430146">
    <property type="component" value="Unassembled WGS sequence"/>
</dbReference>
<comment type="similarity">
    <text evidence="8">Belongs to the anti-sigma-K factor family.</text>
</comment>
<dbReference type="GO" id="GO:0006417">
    <property type="term" value="P:regulation of translation"/>
    <property type="evidence" value="ECO:0007669"/>
    <property type="project" value="TreeGrafter"/>
</dbReference>
<dbReference type="PANTHER" id="PTHR37461:SF1">
    <property type="entry name" value="ANTI-SIGMA-K FACTOR RSKA"/>
    <property type="match status" value="1"/>
</dbReference>
<comment type="subcellular location">
    <subcellularLocation>
        <location evidence="1 8">Cell membrane</location>
        <topology evidence="1 8">Single-pass membrane protein</topology>
    </subcellularLocation>
</comment>
<dbReference type="PANTHER" id="PTHR37461">
    <property type="entry name" value="ANTI-SIGMA-K FACTOR RSKA"/>
    <property type="match status" value="1"/>
</dbReference>
<name>A0A5S9Q9H6_MYCVN</name>
<gene>
    <name evidence="8 11" type="primary">rskA</name>
    <name evidence="11" type="ORF">AELLOGFF_03720</name>
</gene>
<feature type="domain" description="Anti-sigma-K factor RskA N-terminal" evidence="10">
    <location>
        <begin position="21"/>
        <end position="68"/>
    </location>
</feature>
<reference evidence="11 12" key="1">
    <citation type="submission" date="2019-11" db="EMBL/GenBank/DDBJ databases">
        <authorList>
            <person name="Holert J."/>
        </authorList>
    </citation>
    <scope>NUCLEOTIDE SEQUENCE [LARGE SCALE GENOMIC DNA]</scope>
    <source>
        <strain evidence="11">BC8_1</strain>
    </source>
</reference>
<keyword evidence="5 8" id="KW-0805">Transcription regulation</keyword>
<feature type="domain" description="Anti-sigma K factor RskA C-terminal" evidence="9">
    <location>
        <begin position="113"/>
        <end position="245"/>
    </location>
</feature>
<evidence type="ECO:0000256" key="1">
    <source>
        <dbReference type="ARBA" id="ARBA00004162"/>
    </source>
</evidence>
<evidence type="ECO:0000256" key="6">
    <source>
        <dbReference type="ARBA" id="ARBA00023136"/>
    </source>
</evidence>
<dbReference type="GO" id="GO:0005886">
    <property type="term" value="C:plasma membrane"/>
    <property type="evidence" value="ECO:0007669"/>
    <property type="project" value="UniProtKB-SubCell"/>
</dbReference>
<comment type="function">
    <text evidence="8">An anti-sigma factor for extracytoplasmic function (ECF) sigma factor SigK. ECF sigma factors are held in an inactive form by an anti-sigma factor until released by regulated intramembrane proteolysis (RIP). RIP occurs when an extracytoplasmic signal triggers a concerted proteolytic cascade to transmit information and elicit cellular responses. The membrane-spanning regulatory substrate protein is first cut extracytoplasmically (site-1 protease, S1P), then within the membrane itself (site-2 protease, S2P, Rip1), while cytoplasmic proteases finish degrading the regulatory protein, liberating the sigma factor.</text>
</comment>
<dbReference type="GO" id="GO:0016989">
    <property type="term" value="F:sigma factor antagonist activity"/>
    <property type="evidence" value="ECO:0007669"/>
    <property type="project" value="TreeGrafter"/>
</dbReference>
<dbReference type="OrthoDB" id="153510at2"/>
<dbReference type="Pfam" id="PF10099">
    <property type="entry name" value="RskA_C"/>
    <property type="match status" value="1"/>
</dbReference>
<comment type="domain">
    <text evidence="8">The cytosolic domain interacts with sigma factor SigK.</text>
</comment>
<dbReference type="InterPro" id="IPR053877">
    <property type="entry name" value="RskA_N"/>
</dbReference>
<keyword evidence="7 8" id="KW-0804">Transcription</keyword>
<sequence length="252" mass="26048">MTYPPGPSGPPGSTGPLDMDLLSLATPYALHALTDAEIAEIDRRLAEAPPDVAEAFVSEVRAARETMAVIAAATAIEPPTHLRDRLLEQISDGRIQQIRPAERRTSRWAKPVLAAAATVVVGLGALGVGLAMRPTPAPSTADQVFAAPDVRTISGEIPGGGVATVVFSRERDSGVLVMNNVPPPQPGTVYQMWLVDAEGPHSAGTMDAEAVAPSTTAVLPDLGSSRALAFTVEPPGGSTQPTGPVFAELPLT</sequence>
<evidence type="ECO:0000256" key="4">
    <source>
        <dbReference type="ARBA" id="ARBA00022989"/>
    </source>
</evidence>
<evidence type="ECO:0000256" key="2">
    <source>
        <dbReference type="ARBA" id="ARBA00022475"/>
    </source>
</evidence>
<evidence type="ECO:0000313" key="12">
    <source>
        <dbReference type="Proteomes" id="UP000430146"/>
    </source>
</evidence>
<evidence type="ECO:0000256" key="3">
    <source>
        <dbReference type="ARBA" id="ARBA00022692"/>
    </source>
</evidence>
<dbReference type="InterPro" id="IPR051474">
    <property type="entry name" value="Anti-sigma-K/W_factor"/>
</dbReference>
<evidence type="ECO:0000256" key="7">
    <source>
        <dbReference type="ARBA" id="ARBA00023163"/>
    </source>
</evidence>
<keyword evidence="6" id="KW-0472">Membrane</keyword>
<evidence type="ECO:0000259" key="9">
    <source>
        <dbReference type="Pfam" id="PF10099"/>
    </source>
</evidence>
<dbReference type="EMBL" id="CACSIP010000013">
    <property type="protein sequence ID" value="CAA0114306.1"/>
    <property type="molecule type" value="Genomic_DNA"/>
</dbReference>
<dbReference type="RefSeq" id="WP_159230368.1">
    <property type="nucleotide sequence ID" value="NZ_CACSIP010000013.1"/>
</dbReference>
<accession>A0A5S9Q9H6</accession>
<keyword evidence="12" id="KW-1185">Reference proteome</keyword>
<keyword evidence="4" id="KW-1133">Transmembrane helix</keyword>
<keyword evidence="3" id="KW-0812">Transmembrane</keyword>
<evidence type="ECO:0000313" key="11">
    <source>
        <dbReference type="EMBL" id="CAA0114306.1"/>
    </source>
</evidence>
<dbReference type="InterPro" id="IPR018764">
    <property type="entry name" value="RskA_C"/>
</dbReference>
<evidence type="ECO:0000259" key="10">
    <source>
        <dbReference type="Pfam" id="PF22618"/>
    </source>
</evidence>